<evidence type="ECO:0000259" key="1">
    <source>
        <dbReference type="Pfam" id="PF00646"/>
    </source>
</evidence>
<dbReference type="AlphaFoldDB" id="A0A1L9TB82"/>
<dbReference type="Pfam" id="PF00646">
    <property type="entry name" value="F-box"/>
    <property type="match status" value="1"/>
</dbReference>
<sequence length="347" mass="39668">MSLETPTSKQSTTTADPFNALVWDCAALVLANLSISDLARSLRVSKHWKDCIASWGLREHFPEKWNETAEVDRGDSEVISRVFNKCAIEHGLRERWVAGNVVSQNDLDCSDSYCFTVAGNYRAWKTDGFIAWQRLDYEDGGRLFPLRKLDFEIYRPLVLCSLNLNSDGLILIVLKRPLSREYREHLLDLNTGQELWFKKMFLTNVQRHADTMIHMGPEVIYRYGENATDIELYDVRAGTWLYSLPSLVGLAPVSGIEVHRIAGRDIIFAIEDYGILQLIDPKNGRRLLEIEIDFWLNTEVVVSCRPNESAFALISQVDVDDEESKLTKIHKFASDADGNFVDQELKF</sequence>
<dbReference type="EMBL" id="KV878590">
    <property type="protein sequence ID" value="OJJ56672.1"/>
    <property type="molecule type" value="Genomic_DNA"/>
</dbReference>
<gene>
    <name evidence="2" type="ORF">ASPSYDRAFT_70629</name>
</gene>
<dbReference type="InterPro" id="IPR001810">
    <property type="entry name" value="F-box_dom"/>
</dbReference>
<dbReference type="InterPro" id="IPR036047">
    <property type="entry name" value="F-box-like_dom_sf"/>
</dbReference>
<feature type="domain" description="F-box" evidence="1">
    <location>
        <begin position="23"/>
        <end position="56"/>
    </location>
</feature>
<name>A0A1L9TB82_9EURO</name>
<dbReference type="GeneID" id="63766590"/>
<accession>A0A1L9TB82</accession>
<dbReference type="RefSeq" id="XP_040700478.1">
    <property type="nucleotide sequence ID" value="XM_040850517.1"/>
</dbReference>
<proteinExistence type="predicted"/>
<dbReference type="SUPFAM" id="SSF81383">
    <property type="entry name" value="F-box domain"/>
    <property type="match status" value="1"/>
</dbReference>
<dbReference type="OrthoDB" id="4513447at2759"/>
<dbReference type="VEuPathDB" id="FungiDB:ASPSYDRAFT_70629"/>
<keyword evidence="3" id="KW-1185">Reference proteome</keyword>
<dbReference type="SUPFAM" id="SSF50998">
    <property type="entry name" value="Quinoprotein alcohol dehydrogenase-like"/>
    <property type="match status" value="1"/>
</dbReference>
<dbReference type="Proteomes" id="UP000184356">
    <property type="component" value="Unassembled WGS sequence"/>
</dbReference>
<organism evidence="2 3">
    <name type="scientific">Aspergillus sydowii CBS 593.65</name>
    <dbReference type="NCBI Taxonomy" id="1036612"/>
    <lineage>
        <taxon>Eukaryota</taxon>
        <taxon>Fungi</taxon>
        <taxon>Dikarya</taxon>
        <taxon>Ascomycota</taxon>
        <taxon>Pezizomycotina</taxon>
        <taxon>Eurotiomycetes</taxon>
        <taxon>Eurotiomycetidae</taxon>
        <taxon>Eurotiales</taxon>
        <taxon>Aspergillaceae</taxon>
        <taxon>Aspergillus</taxon>
        <taxon>Aspergillus subgen. Nidulantes</taxon>
    </lineage>
</organism>
<protein>
    <recommendedName>
        <fullName evidence="1">F-box domain-containing protein</fullName>
    </recommendedName>
</protein>
<evidence type="ECO:0000313" key="3">
    <source>
        <dbReference type="Proteomes" id="UP000184356"/>
    </source>
</evidence>
<dbReference type="InterPro" id="IPR011047">
    <property type="entry name" value="Quinoprotein_ADH-like_sf"/>
</dbReference>
<reference evidence="3" key="1">
    <citation type="journal article" date="2017" name="Genome Biol.">
        <title>Comparative genomics reveals high biological diversity and specific adaptations in the industrially and medically important fungal genus Aspergillus.</title>
        <authorList>
            <person name="de Vries R.P."/>
            <person name="Riley R."/>
            <person name="Wiebenga A."/>
            <person name="Aguilar-Osorio G."/>
            <person name="Amillis S."/>
            <person name="Uchima C.A."/>
            <person name="Anderluh G."/>
            <person name="Asadollahi M."/>
            <person name="Askin M."/>
            <person name="Barry K."/>
            <person name="Battaglia E."/>
            <person name="Bayram O."/>
            <person name="Benocci T."/>
            <person name="Braus-Stromeyer S.A."/>
            <person name="Caldana C."/>
            <person name="Canovas D."/>
            <person name="Cerqueira G.C."/>
            <person name="Chen F."/>
            <person name="Chen W."/>
            <person name="Choi C."/>
            <person name="Clum A."/>
            <person name="Dos Santos R.A."/>
            <person name="Damasio A.R."/>
            <person name="Diallinas G."/>
            <person name="Emri T."/>
            <person name="Fekete E."/>
            <person name="Flipphi M."/>
            <person name="Freyberg S."/>
            <person name="Gallo A."/>
            <person name="Gournas C."/>
            <person name="Habgood R."/>
            <person name="Hainaut M."/>
            <person name="Harispe M.L."/>
            <person name="Henrissat B."/>
            <person name="Hilden K.S."/>
            <person name="Hope R."/>
            <person name="Hossain A."/>
            <person name="Karabika E."/>
            <person name="Karaffa L."/>
            <person name="Karanyi Z."/>
            <person name="Krasevec N."/>
            <person name="Kuo A."/>
            <person name="Kusch H."/>
            <person name="LaButti K."/>
            <person name="Lagendijk E.L."/>
            <person name="Lapidus A."/>
            <person name="Levasseur A."/>
            <person name="Lindquist E."/>
            <person name="Lipzen A."/>
            <person name="Logrieco A.F."/>
            <person name="MacCabe A."/>
            <person name="Maekelae M.R."/>
            <person name="Malavazi I."/>
            <person name="Melin P."/>
            <person name="Meyer V."/>
            <person name="Mielnichuk N."/>
            <person name="Miskei M."/>
            <person name="Molnar A.P."/>
            <person name="Mule G."/>
            <person name="Ngan C.Y."/>
            <person name="Orejas M."/>
            <person name="Orosz E."/>
            <person name="Ouedraogo J.P."/>
            <person name="Overkamp K.M."/>
            <person name="Park H.-S."/>
            <person name="Perrone G."/>
            <person name="Piumi F."/>
            <person name="Punt P.J."/>
            <person name="Ram A.F."/>
            <person name="Ramon A."/>
            <person name="Rauscher S."/>
            <person name="Record E."/>
            <person name="Riano-Pachon D.M."/>
            <person name="Robert V."/>
            <person name="Roehrig J."/>
            <person name="Ruller R."/>
            <person name="Salamov A."/>
            <person name="Salih N.S."/>
            <person name="Samson R.A."/>
            <person name="Sandor E."/>
            <person name="Sanguinetti M."/>
            <person name="Schuetze T."/>
            <person name="Sepcic K."/>
            <person name="Shelest E."/>
            <person name="Sherlock G."/>
            <person name="Sophianopoulou V."/>
            <person name="Squina F.M."/>
            <person name="Sun H."/>
            <person name="Susca A."/>
            <person name="Todd R.B."/>
            <person name="Tsang A."/>
            <person name="Unkles S.E."/>
            <person name="van de Wiele N."/>
            <person name="van Rossen-Uffink D."/>
            <person name="Oliveira J.V."/>
            <person name="Vesth T.C."/>
            <person name="Visser J."/>
            <person name="Yu J.-H."/>
            <person name="Zhou M."/>
            <person name="Andersen M.R."/>
            <person name="Archer D.B."/>
            <person name="Baker S.E."/>
            <person name="Benoit I."/>
            <person name="Brakhage A.A."/>
            <person name="Braus G.H."/>
            <person name="Fischer R."/>
            <person name="Frisvad J.C."/>
            <person name="Goldman G.H."/>
            <person name="Houbraken J."/>
            <person name="Oakley B."/>
            <person name="Pocsi I."/>
            <person name="Scazzocchio C."/>
            <person name="Seiboth B."/>
            <person name="vanKuyk P.A."/>
            <person name="Wortman J."/>
            <person name="Dyer P.S."/>
            <person name="Grigoriev I.V."/>
        </authorList>
    </citation>
    <scope>NUCLEOTIDE SEQUENCE [LARGE SCALE GENOMIC DNA]</scope>
    <source>
        <strain evidence="3">CBS 593.65</strain>
    </source>
</reference>
<evidence type="ECO:0000313" key="2">
    <source>
        <dbReference type="EMBL" id="OJJ56672.1"/>
    </source>
</evidence>